<reference evidence="2" key="2">
    <citation type="journal article" date="2015" name="Gigascience">
        <title>Reconstructing a comprehensive transcriptome assembly of a white-pupal translocated strain of the pest fruit fly Bactrocera cucurbitae.</title>
        <authorList>
            <person name="Sim S.B."/>
            <person name="Calla B."/>
            <person name="Hall B."/>
            <person name="DeRego T."/>
            <person name="Geib S.M."/>
        </authorList>
    </citation>
    <scope>NUCLEOTIDE SEQUENCE</scope>
</reference>
<evidence type="ECO:0000256" key="1">
    <source>
        <dbReference type="SAM" id="Phobius"/>
    </source>
</evidence>
<keyword evidence="1" id="KW-0812">Transmembrane</keyword>
<dbReference type="OrthoDB" id="7988943at2759"/>
<feature type="transmembrane region" description="Helical" evidence="1">
    <location>
        <begin position="59"/>
        <end position="78"/>
    </location>
</feature>
<keyword evidence="1" id="KW-0472">Membrane</keyword>
<dbReference type="GeneID" id="105216626"/>
<evidence type="ECO:0000313" key="2">
    <source>
        <dbReference type="EMBL" id="JAD08187.1"/>
    </source>
</evidence>
<dbReference type="EMBL" id="GBXI01006105">
    <property type="protein sequence ID" value="JAD08187.1"/>
    <property type="molecule type" value="Transcribed_RNA"/>
</dbReference>
<proteinExistence type="predicted"/>
<accession>A0A0A1XAN6</accession>
<organism evidence="2">
    <name type="scientific">Zeugodacus cucurbitae</name>
    <name type="common">Melon fruit fly</name>
    <name type="synonym">Bactrocera cucurbitae</name>
    <dbReference type="NCBI Taxonomy" id="28588"/>
    <lineage>
        <taxon>Eukaryota</taxon>
        <taxon>Metazoa</taxon>
        <taxon>Ecdysozoa</taxon>
        <taxon>Arthropoda</taxon>
        <taxon>Hexapoda</taxon>
        <taxon>Insecta</taxon>
        <taxon>Pterygota</taxon>
        <taxon>Neoptera</taxon>
        <taxon>Endopterygota</taxon>
        <taxon>Diptera</taxon>
        <taxon>Brachycera</taxon>
        <taxon>Muscomorpha</taxon>
        <taxon>Tephritoidea</taxon>
        <taxon>Tephritidae</taxon>
        <taxon>Zeugodacus</taxon>
        <taxon>Zeugodacus</taxon>
    </lineage>
</organism>
<name>A0A0A1XAN6_ZEUCU</name>
<protein>
    <submittedName>
        <fullName evidence="2">NLR family member X1</fullName>
    </submittedName>
</protein>
<keyword evidence="1" id="KW-1133">Transmembrane helix</keyword>
<reference evidence="2" key="1">
    <citation type="submission" date="2014-11" db="EMBL/GenBank/DDBJ databases">
        <authorList>
            <person name="Geib S."/>
        </authorList>
    </citation>
    <scope>NUCLEOTIDE SEQUENCE</scope>
</reference>
<dbReference type="AlphaFoldDB" id="A0A0A1XAN6"/>
<gene>
    <name evidence="2" type="primary">Nlrx1</name>
    <name evidence="2" type="ORF">g.12794</name>
</gene>
<sequence>MSYRPLYNKLMSNTMFRQLVVRQNPLVMRTQLAHSIKPRTPLNKPSMFSPAIIKRYWELSPLFIIVGGAVLGLFYAIVRNGLSRDDVRFYSSGKMNCEDVEKSGPRKFLVYNQKYKVPEGLKEALAAIEEPAEEQAKKSK</sequence>